<gene>
    <name evidence="1" type="ORF">BEH_10940</name>
</gene>
<proteinExistence type="predicted"/>
<evidence type="ECO:0000313" key="2">
    <source>
        <dbReference type="Proteomes" id="UP000036202"/>
    </source>
</evidence>
<name>A0A0H4KJS8_9BACI</name>
<dbReference type="SUPFAM" id="SSF51735">
    <property type="entry name" value="NAD(P)-binding Rossmann-fold domains"/>
    <property type="match status" value="1"/>
</dbReference>
<dbReference type="InterPro" id="IPR051783">
    <property type="entry name" value="NAD(P)-dependent_oxidoreduct"/>
</dbReference>
<reference evidence="2" key="2">
    <citation type="submission" date="2015-06" db="EMBL/GenBank/DDBJ databases">
        <title>Genome Sequence of Bacillus endophyticus and Analysis of its Companion Mechanism in the Ketogulonigenium vulgare-Bacillus strain Consortium.</title>
        <authorList>
            <person name="Jia N."/>
            <person name="Du J."/>
            <person name="Ding M.-Z."/>
            <person name="Gao F."/>
            <person name="Yuan Y.-J."/>
        </authorList>
    </citation>
    <scope>NUCLEOTIDE SEQUENCE [LARGE SCALE GENOMIC DNA]</scope>
    <source>
        <strain evidence="2">Hbe603</strain>
    </source>
</reference>
<dbReference type="PANTHER" id="PTHR48079">
    <property type="entry name" value="PROTEIN YEEZ"/>
    <property type="match status" value="1"/>
</dbReference>
<dbReference type="Gene3D" id="3.40.50.720">
    <property type="entry name" value="NAD(P)-binding Rossmann-like Domain"/>
    <property type="match status" value="1"/>
</dbReference>
<dbReference type="EMBL" id="CP011974">
    <property type="protein sequence ID" value="AKO92559.1"/>
    <property type="molecule type" value="Genomic_DNA"/>
</dbReference>
<dbReference type="GO" id="GO:0004029">
    <property type="term" value="F:aldehyde dehydrogenase (NAD+) activity"/>
    <property type="evidence" value="ECO:0007669"/>
    <property type="project" value="TreeGrafter"/>
</dbReference>
<evidence type="ECO:0000313" key="1">
    <source>
        <dbReference type="EMBL" id="AKO92559.1"/>
    </source>
</evidence>
<dbReference type="InterPro" id="IPR036291">
    <property type="entry name" value="NAD(P)-bd_dom_sf"/>
</dbReference>
<sequence>MKTIVFGSTGFIGSHTVEQLVLKGHEVTAVVRPHSNVAFFKSLDMRIVEIDYSDTASIKEVIEGHEVVYNCIGSVGLSSKIDLEHSVEIELTKKLVKAASLSGANRFVQLSSIVVYDFHSSEPLDESYCIKPQYPIQQLLLKREEAVRKVGKETGITTIIIRPASAIGRRDYTSFFSRLFQQHMNDQFPLVKNGKAKVSLVDTRDVGRAMEWLGSYPFSAGSTNIFVLKGFDTTWRNLKEGIDEVRGIKANIRDLSGVVENPTSYSLRTFHTDRIWNDEKIRNLGFTIKYSQKESIKNAVQSLLEREKETGVKGR</sequence>
<protein>
    <submittedName>
        <fullName evidence="1">Epimerase</fullName>
    </submittedName>
</protein>
<dbReference type="GO" id="GO:0005737">
    <property type="term" value="C:cytoplasm"/>
    <property type="evidence" value="ECO:0007669"/>
    <property type="project" value="TreeGrafter"/>
</dbReference>
<dbReference type="AlphaFoldDB" id="A0A0H4KJS8"/>
<dbReference type="PATRIC" id="fig|135735.6.peg.2282"/>
<dbReference type="RefSeq" id="WP_040057743.1">
    <property type="nucleotide sequence ID" value="NZ_CP011974.1"/>
</dbReference>
<organism evidence="1 2">
    <name type="scientific">Priestia filamentosa</name>
    <dbReference type="NCBI Taxonomy" id="1402861"/>
    <lineage>
        <taxon>Bacteria</taxon>
        <taxon>Bacillati</taxon>
        <taxon>Bacillota</taxon>
        <taxon>Bacilli</taxon>
        <taxon>Bacillales</taxon>
        <taxon>Bacillaceae</taxon>
        <taxon>Priestia</taxon>
    </lineage>
</organism>
<accession>A0A0H4KJS8</accession>
<keyword evidence="2" id="KW-1185">Reference proteome</keyword>
<reference evidence="1 2" key="1">
    <citation type="journal article" date="2015" name="PLoS ONE">
        <title>Genome Sequence of Bacillus endophyticus and Analysis of Its Companion Mechanism in the Ketogulonigenium vulgare-Bacillus Strain Consortium.</title>
        <authorList>
            <person name="Jia N."/>
            <person name="Du J."/>
            <person name="Ding M.Z."/>
            <person name="Gao F."/>
            <person name="Yuan Y.J."/>
        </authorList>
    </citation>
    <scope>NUCLEOTIDE SEQUENCE [LARGE SCALE GENOMIC DNA]</scope>
    <source>
        <strain evidence="1 2">Hbe603</strain>
    </source>
</reference>
<dbReference type="PANTHER" id="PTHR48079:SF6">
    <property type="entry name" value="NAD(P)-BINDING DOMAIN-CONTAINING PROTEIN-RELATED"/>
    <property type="match status" value="1"/>
</dbReference>
<dbReference type="KEGG" id="beo:BEH_10940"/>
<dbReference type="Pfam" id="PF01370">
    <property type="entry name" value="Epimerase"/>
    <property type="match status" value="1"/>
</dbReference>
<dbReference type="OrthoDB" id="9785372at2"/>
<dbReference type="InterPro" id="IPR001509">
    <property type="entry name" value="Epimerase_deHydtase"/>
</dbReference>
<dbReference type="Proteomes" id="UP000036202">
    <property type="component" value="Chromosome"/>
</dbReference>